<evidence type="ECO:0008006" key="4">
    <source>
        <dbReference type="Google" id="ProtNLM"/>
    </source>
</evidence>
<feature type="region of interest" description="Disordered" evidence="1">
    <location>
        <begin position="23"/>
        <end position="73"/>
    </location>
</feature>
<comment type="caution">
    <text evidence="2">The sequence shown here is derived from an EMBL/GenBank/DDBJ whole genome shotgun (WGS) entry which is preliminary data.</text>
</comment>
<dbReference type="AlphaFoldDB" id="A0ABD5X2N0"/>
<sequence length="169" mass="17445">MLPPRSTAASVLVVALVLTSGCLGNPGQPTTESVSTAPPPTTTATATTTTPATPTETPSGTAYASQRPDPSQSVTLENRWNQTVSIRVTVVRVATGETVLNETFAVDPGEEVAAYNTVEADPQGIERFAVTATALNATESVSIETSRCYGGAYVSITEDGALFATYAIC</sequence>
<dbReference type="PROSITE" id="PS51257">
    <property type="entry name" value="PROKAR_LIPOPROTEIN"/>
    <property type="match status" value="1"/>
</dbReference>
<dbReference type="Proteomes" id="UP001596388">
    <property type="component" value="Unassembled WGS sequence"/>
</dbReference>
<evidence type="ECO:0000313" key="2">
    <source>
        <dbReference type="EMBL" id="MFC7097812.1"/>
    </source>
</evidence>
<dbReference type="RefSeq" id="WP_276237692.1">
    <property type="nucleotide sequence ID" value="NZ_CP119989.1"/>
</dbReference>
<organism evidence="2 3">
    <name type="scientific">Halobaculum marinum</name>
    <dbReference type="NCBI Taxonomy" id="3031996"/>
    <lineage>
        <taxon>Archaea</taxon>
        <taxon>Methanobacteriati</taxon>
        <taxon>Methanobacteriota</taxon>
        <taxon>Stenosarchaea group</taxon>
        <taxon>Halobacteria</taxon>
        <taxon>Halobacteriales</taxon>
        <taxon>Haloferacaceae</taxon>
        <taxon>Halobaculum</taxon>
    </lineage>
</organism>
<name>A0ABD5X2N0_9EURY</name>
<accession>A0ABD5X2N0</accession>
<dbReference type="EMBL" id="JBHTAG010000003">
    <property type="protein sequence ID" value="MFC7097812.1"/>
    <property type="molecule type" value="Genomic_DNA"/>
</dbReference>
<feature type="compositionally biased region" description="Low complexity" evidence="1">
    <location>
        <begin position="29"/>
        <end position="62"/>
    </location>
</feature>
<keyword evidence="3" id="KW-1185">Reference proteome</keyword>
<protein>
    <recommendedName>
        <fullName evidence="4">Secreted protein</fullName>
    </recommendedName>
</protein>
<evidence type="ECO:0000256" key="1">
    <source>
        <dbReference type="SAM" id="MobiDB-lite"/>
    </source>
</evidence>
<evidence type="ECO:0000313" key="3">
    <source>
        <dbReference type="Proteomes" id="UP001596388"/>
    </source>
</evidence>
<dbReference type="GeneID" id="79271274"/>
<gene>
    <name evidence="2" type="ORF">ACFQKD_10900</name>
</gene>
<proteinExistence type="predicted"/>
<reference evidence="2 3" key="1">
    <citation type="journal article" date="2019" name="Int. J. Syst. Evol. Microbiol.">
        <title>The Global Catalogue of Microorganisms (GCM) 10K type strain sequencing project: providing services to taxonomists for standard genome sequencing and annotation.</title>
        <authorList>
            <consortium name="The Broad Institute Genomics Platform"/>
            <consortium name="The Broad Institute Genome Sequencing Center for Infectious Disease"/>
            <person name="Wu L."/>
            <person name="Ma J."/>
        </authorList>
    </citation>
    <scope>NUCLEOTIDE SEQUENCE [LARGE SCALE GENOMIC DNA]</scope>
    <source>
        <strain evidence="2 3">DT55</strain>
    </source>
</reference>